<dbReference type="InterPro" id="IPR056511">
    <property type="entry name" value="IDM1_C"/>
</dbReference>
<name>A0A9Q0JYI2_9MAGN</name>
<keyword evidence="2" id="KW-0479">Metal-binding</keyword>
<dbReference type="PANTHER" id="PTHR46309:SF1">
    <property type="entry name" value="PHD FINGER PROTEIN 12"/>
    <property type="match status" value="1"/>
</dbReference>
<comment type="subcellular location">
    <subcellularLocation>
        <location evidence="1">Nucleus</location>
    </subcellularLocation>
</comment>
<feature type="region of interest" description="Disordered" evidence="7">
    <location>
        <begin position="74"/>
        <end position="96"/>
    </location>
</feature>
<evidence type="ECO:0000313" key="10">
    <source>
        <dbReference type="Proteomes" id="UP001141806"/>
    </source>
</evidence>
<dbReference type="GO" id="GO:0006357">
    <property type="term" value="P:regulation of transcription by RNA polymerase II"/>
    <property type="evidence" value="ECO:0007669"/>
    <property type="project" value="TreeGrafter"/>
</dbReference>
<dbReference type="Pfam" id="PF23209">
    <property type="entry name" value="IDM1_C"/>
    <property type="match status" value="1"/>
</dbReference>
<evidence type="ECO:0000256" key="1">
    <source>
        <dbReference type="ARBA" id="ARBA00004123"/>
    </source>
</evidence>
<dbReference type="PROSITE" id="PS50016">
    <property type="entry name" value="ZF_PHD_2"/>
    <property type="match status" value="1"/>
</dbReference>
<dbReference type="SUPFAM" id="SSF57903">
    <property type="entry name" value="FYVE/PHD zinc finger"/>
    <property type="match status" value="1"/>
</dbReference>
<dbReference type="EMBL" id="JAMYWD010000011">
    <property type="protein sequence ID" value="KAJ4956671.1"/>
    <property type="molecule type" value="Genomic_DNA"/>
</dbReference>
<dbReference type="GO" id="GO:0005634">
    <property type="term" value="C:nucleus"/>
    <property type="evidence" value="ECO:0007669"/>
    <property type="project" value="UniProtKB-SubCell"/>
</dbReference>
<organism evidence="9 10">
    <name type="scientific">Protea cynaroides</name>
    <dbReference type="NCBI Taxonomy" id="273540"/>
    <lineage>
        <taxon>Eukaryota</taxon>
        <taxon>Viridiplantae</taxon>
        <taxon>Streptophyta</taxon>
        <taxon>Embryophyta</taxon>
        <taxon>Tracheophyta</taxon>
        <taxon>Spermatophyta</taxon>
        <taxon>Magnoliopsida</taxon>
        <taxon>Proteales</taxon>
        <taxon>Proteaceae</taxon>
        <taxon>Protea</taxon>
    </lineage>
</organism>
<feature type="region of interest" description="Disordered" evidence="7">
    <location>
        <begin position="1261"/>
        <end position="1301"/>
    </location>
</feature>
<dbReference type="Pfam" id="PF00628">
    <property type="entry name" value="PHD"/>
    <property type="match status" value="1"/>
</dbReference>
<sequence>MKGGDRRGKLEKGRLPSGSRLIVRKKENEASADVTSVKKKLLYSNKEKKRQRLVLMDSESDSDLLVSPRRKVVCGTTRDSNGSAAPKSSSVDCSKSKGDFEIDRKKIKSENINSRDAKIGMNRFAEDESKRKRSRLDVFEYTDDPIVDTRKPRKTPFDGDANGTAGHSILSMKLREQSGRRKELGNEGSRSTLVAKRKKTVFDRTSSLLIKQERGTDLLDKKNKFEAEGDGTSHSVRMLRGKARVSADETIRLSGKNGVLKVMIKNKKKVLGSGKPYSYQETEENGKDSDSGDTSIWNTPLYPLYLKNKSRDERGSLLPKNQLNLQKLTSPKSKKACDWKVEDKDISSELNSKDMDLCSSQKVEKSKGNKTMKDEIPLPTQREEREKHSGTEKQLLRNQIRDMLVSAGWKIDRRPRKDKNYFDSVYISPAGTGYWSIVNAYEALKREYEGSCVSKSSRTNFPFTPVADEVLSKLTRQTRRKIEKEMKKKTKNTSSAHMLPGKKTKKPSRCALLVRGSKTGMNLDGDDFIPYSGKRTVLSWLVDSGTVPLSGKVQYKNRRRTRVMLEGWIARDGIHCGCCSKILSVSRFEIHAGSKLRQPFQNIFLETGISLFQCQLDAWNKQDDSERRGFQFVDFDGDDPNDDTCGICGDGGDLICCDGCPSTFHQSCLGIQMLPAGDWHCPNCSCRFCGGVGGSIGQKDPVTASALPKCNLCEKKYHQLCVEETDVVPVDSNNPCSYFCGHTCKKIFERLQKLLGVKHELDEGFSWTLIQHSDLDSDMSPRMLPQRVESNSKLAVALAVMDECFLPIVDRRSGINLIHNVLYSCGSNFNRLNYSGFYTVVLEKGDEIISAASIRIHGTRLAEMPFIGTRHNYRRQGMCRLLLDTIESVLCSLNVEKLIIPAISELMHTWNVVFGFTPLEKSHKQEMRSMNMLVFPGTDLLQKFLLKFKLSEGNVNGTEVVEPVVVQSGDNRPKAAMVYNIGHPAEPDVTASDEVVVHDAQVKNEEVAAVRSGFQDTDGSSHDTSDVMQGPLDGTDICASDEDVVCDNQVKKDEFDSGKSGFEVINGLSHDTSDLMCNPSDGPGQALFQASKERTTPYNSQEGAIDSASLFHSGPLDGPDICASDEDAICDNQVKKDEVDSGKSGFEDISGLSHDTSDLMCNPADSAGQTVFQASRERTMSYSSQEVAIDSATLLHSGPLDGPDICASDEDVVCDNQVKKDEVDSGKSGFEDISGLSHDTSDLMCNPSDCPGQAVFQASRERTTPYNSQEVAIDSPSLLHSGPTQDELVKENKPLLDSAVG</sequence>
<comment type="caution">
    <text evidence="9">The sequence shown here is derived from an EMBL/GenBank/DDBJ whole genome shotgun (WGS) entry which is preliminary data.</text>
</comment>
<gene>
    <name evidence="9" type="ORF">NE237_013454</name>
</gene>
<dbReference type="SMART" id="SM00249">
    <property type="entry name" value="PHD"/>
    <property type="match status" value="2"/>
</dbReference>
<dbReference type="SUPFAM" id="SSF55729">
    <property type="entry name" value="Acyl-CoA N-acyltransferases (Nat)"/>
    <property type="match status" value="1"/>
</dbReference>
<keyword evidence="5" id="KW-0539">Nucleus</keyword>
<keyword evidence="3 6" id="KW-0863">Zinc-finger</keyword>
<keyword evidence="4" id="KW-0862">Zinc</keyword>
<dbReference type="InterPro" id="IPR019786">
    <property type="entry name" value="Zinc_finger_PHD-type_CS"/>
</dbReference>
<dbReference type="Pfam" id="PF16135">
    <property type="entry name" value="TDBD"/>
    <property type="match status" value="1"/>
</dbReference>
<dbReference type="InterPro" id="IPR032308">
    <property type="entry name" value="TDBD"/>
</dbReference>
<dbReference type="InterPro" id="IPR042163">
    <property type="entry name" value="PHF12"/>
</dbReference>
<keyword evidence="10" id="KW-1185">Reference proteome</keyword>
<reference evidence="9" key="1">
    <citation type="journal article" date="2023" name="Plant J.">
        <title>The genome of the king protea, Protea cynaroides.</title>
        <authorList>
            <person name="Chang J."/>
            <person name="Duong T.A."/>
            <person name="Schoeman C."/>
            <person name="Ma X."/>
            <person name="Roodt D."/>
            <person name="Barker N."/>
            <person name="Li Z."/>
            <person name="Van de Peer Y."/>
            <person name="Mizrachi E."/>
        </authorList>
    </citation>
    <scope>NUCLEOTIDE SEQUENCE</scope>
    <source>
        <tissue evidence="9">Young leaves</tissue>
    </source>
</reference>
<dbReference type="CDD" id="cd04301">
    <property type="entry name" value="NAT_SF"/>
    <property type="match status" value="1"/>
</dbReference>
<feature type="region of interest" description="Disordered" evidence="7">
    <location>
        <begin position="147"/>
        <end position="168"/>
    </location>
</feature>
<feature type="region of interest" description="Disordered" evidence="7">
    <location>
        <begin position="359"/>
        <end position="391"/>
    </location>
</feature>
<evidence type="ECO:0000256" key="6">
    <source>
        <dbReference type="PROSITE-ProRule" id="PRU00146"/>
    </source>
</evidence>
<proteinExistence type="predicted"/>
<dbReference type="OrthoDB" id="429143at2759"/>
<dbReference type="InterPro" id="IPR011011">
    <property type="entry name" value="Znf_FYVE_PHD"/>
</dbReference>
<feature type="region of interest" description="Disordered" evidence="7">
    <location>
        <begin position="482"/>
        <end position="506"/>
    </location>
</feature>
<dbReference type="InterPro" id="IPR001965">
    <property type="entry name" value="Znf_PHD"/>
</dbReference>
<dbReference type="InterPro" id="IPR013083">
    <property type="entry name" value="Znf_RING/FYVE/PHD"/>
</dbReference>
<dbReference type="GO" id="GO:0008270">
    <property type="term" value="F:zinc ion binding"/>
    <property type="evidence" value="ECO:0007669"/>
    <property type="project" value="UniProtKB-KW"/>
</dbReference>
<dbReference type="Proteomes" id="UP001141806">
    <property type="component" value="Unassembled WGS sequence"/>
</dbReference>
<evidence type="ECO:0000256" key="3">
    <source>
        <dbReference type="ARBA" id="ARBA00022771"/>
    </source>
</evidence>
<evidence type="ECO:0000256" key="5">
    <source>
        <dbReference type="ARBA" id="ARBA00023242"/>
    </source>
</evidence>
<evidence type="ECO:0000256" key="7">
    <source>
        <dbReference type="SAM" id="MobiDB-lite"/>
    </source>
</evidence>
<feature type="region of interest" description="Disordered" evidence="7">
    <location>
        <begin position="1"/>
        <end position="34"/>
    </location>
</feature>
<evidence type="ECO:0000313" key="9">
    <source>
        <dbReference type="EMBL" id="KAJ4956671.1"/>
    </source>
</evidence>
<dbReference type="Gene3D" id="3.30.40.10">
    <property type="entry name" value="Zinc/RING finger domain, C3HC4 (zinc finger)"/>
    <property type="match status" value="1"/>
</dbReference>
<evidence type="ECO:0000256" key="4">
    <source>
        <dbReference type="ARBA" id="ARBA00022833"/>
    </source>
</evidence>
<feature type="compositionally biased region" description="Basic and acidic residues" evidence="7">
    <location>
        <begin position="1"/>
        <end position="14"/>
    </location>
</feature>
<feature type="compositionally biased region" description="Polar residues" evidence="7">
    <location>
        <begin position="77"/>
        <end position="93"/>
    </location>
</feature>
<dbReference type="InterPro" id="IPR054292">
    <property type="entry name" value="DUF7028"/>
</dbReference>
<feature type="region of interest" description="Disordered" evidence="7">
    <location>
        <begin position="272"/>
        <end position="294"/>
    </location>
</feature>
<dbReference type="InterPro" id="IPR019787">
    <property type="entry name" value="Znf_PHD-finger"/>
</dbReference>
<dbReference type="PANTHER" id="PTHR46309">
    <property type="entry name" value="PHD FINGER PROTEIN 12"/>
    <property type="match status" value="1"/>
</dbReference>
<dbReference type="PROSITE" id="PS01359">
    <property type="entry name" value="ZF_PHD_1"/>
    <property type="match status" value="1"/>
</dbReference>
<dbReference type="Pfam" id="PF22970">
    <property type="entry name" value="DUF7028"/>
    <property type="match status" value="1"/>
</dbReference>
<dbReference type="InterPro" id="IPR016181">
    <property type="entry name" value="Acyl_CoA_acyltransferase"/>
</dbReference>
<dbReference type="GO" id="GO:0003714">
    <property type="term" value="F:transcription corepressor activity"/>
    <property type="evidence" value="ECO:0007669"/>
    <property type="project" value="InterPro"/>
</dbReference>
<protein>
    <recommendedName>
        <fullName evidence="8">PHD-type domain-containing protein</fullName>
    </recommendedName>
</protein>
<feature type="domain" description="PHD-type" evidence="8">
    <location>
        <begin position="642"/>
        <end position="687"/>
    </location>
</feature>
<accession>A0A9Q0JYI2</accession>
<evidence type="ECO:0000256" key="2">
    <source>
        <dbReference type="ARBA" id="ARBA00022723"/>
    </source>
</evidence>
<dbReference type="CDD" id="cd15532">
    <property type="entry name" value="PHD2_CHD_II"/>
    <property type="match status" value="1"/>
</dbReference>
<evidence type="ECO:0000259" key="8">
    <source>
        <dbReference type="PROSITE" id="PS50016"/>
    </source>
</evidence>